<dbReference type="InterPro" id="IPR000485">
    <property type="entry name" value="AsnC-type_HTH_dom"/>
</dbReference>
<accession>A0A1H0NSV0</accession>
<dbReference type="InterPro" id="IPR019885">
    <property type="entry name" value="Tscrpt_reg_HTH_AsnC-type_CS"/>
</dbReference>
<dbReference type="PROSITE" id="PS50956">
    <property type="entry name" value="HTH_ASNC_2"/>
    <property type="match status" value="1"/>
</dbReference>
<feature type="domain" description="HTH asnC-type" evidence="4">
    <location>
        <begin position="1"/>
        <end position="62"/>
    </location>
</feature>
<dbReference type="Gene3D" id="1.10.10.10">
    <property type="entry name" value="Winged helix-like DNA-binding domain superfamily/Winged helix DNA-binding domain"/>
    <property type="match status" value="1"/>
</dbReference>
<dbReference type="RefSeq" id="WP_090476228.1">
    <property type="nucleotide sequence ID" value="NZ_LT629710.1"/>
</dbReference>
<keyword evidence="1" id="KW-0805">Transcription regulation</keyword>
<dbReference type="Gene3D" id="3.30.70.920">
    <property type="match status" value="1"/>
</dbReference>
<dbReference type="GO" id="GO:0043565">
    <property type="term" value="F:sequence-specific DNA binding"/>
    <property type="evidence" value="ECO:0007669"/>
    <property type="project" value="InterPro"/>
</dbReference>
<dbReference type="GO" id="GO:0005829">
    <property type="term" value="C:cytosol"/>
    <property type="evidence" value="ECO:0007669"/>
    <property type="project" value="TreeGrafter"/>
</dbReference>
<dbReference type="PANTHER" id="PTHR30154:SF53">
    <property type="entry name" value="HTH-TYPE TRANSCRIPTIONAL REGULATOR LRPC"/>
    <property type="match status" value="1"/>
</dbReference>
<dbReference type="InterPro" id="IPR036388">
    <property type="entry name" value="WH-like_DNA-bd_sf"/>
</dbReference>
<keyword evidence="6" id="KW-1185">Reference proteome</keyword>
<dbReference type="InterPro" id="IPR036390">
    <property type="entry name" value="WH_DNA-bd_sf"/>
</dbReference>
<dbReference type="InterPro" id="IPR019888">
    <property type="entry name" value="Tscrpt_reg_AsnC-like"/>
</dbReference>
<name>A0A1H0NSV0_9ACTN</name>
<dbReference type="STRING" id="1090615.SAMN04515671_2467"/>
<evidence type="ECO:0000259" key="4">
    <source>
        <dbReference type="PROSITE" id="PS50956"/>
    </source>
</evidence>
<dbReference type="PRINTS" id="PR00033">
    <property type="entry name" value="HTHASNC"/>
</dbReference>
<evidence type="ECO:0000256" key="2">
    <source>
        <dbReference type="ARBA" id="ARBA00023125"/>
    </source>
</evidence>
<dbReference type="SUPFAM" id="SSF46785">
    <property type="entry name" value="Winged helix' DNA-binding domain"/>
    <property type="match status" value="1"/>
</dbReference>
<dbReference type="CDD" id="cd00090">
    <property type="entry name" value="HTH_ARSR"/>
    <property type="match status" value="1"/>
</dbReference>
<dbReference type="OrthoDB" id="5243753at2"/>
<protein>
    <submittedName>
        <fullName evidence="5">Lrp/AsnC family transcriptional regulator, leucine-responsive regulatory protein</fullName>
    </submittedName>
</protein>
<evidence type="ECO:0000256" key="3">
    <source>
        <dbReference type="ARBA" id="ARBA00023163"/>
    </source>
</evidence>
<proteinExistence type="predicted"/>
<dbReference type="Proteomes" id="UP000198741">
    <property type="component" value="Chromosome I"/>
</dbReference>
<dbReference type="EMBL" id="LT629710">
    <property type="protein sequence ID" value="SDO95545.1"/>
    <property type="molecule type" value="Genomic_DNA"/>
</dbReference>
<dbReference type="InterPro" id="IPR019887">
    <property type="entry name" value="Tscrpt_reg_AsnC/Lrp_C"/>
</dbReference>
<dbReference type="Pfam" id="PF01037">
    <property type="entry name" value="AsnC_trans_reg"/>
    <property type="match status" value="1"/>
</dbReference>
<reference evidence="5 6" key="1">
    <citation type="submission" date="2016-10" db="EMBL/GenBank/DDBJ databases">
        <authorList>
            <person name="de Groot N.N."/>
        </authorList>
    </citation>
    <scope>NUCLEOTIDE SEQUENCE [LARGE SCALE GENOMIC DNA]</scope>
    <source>
        <strain evidence="6">P4-7,KCTC 19426,CECT 7604</strain>
    </source>
</reference>
<evidence type="ECO:0000256" key="1">
    <source>
        <dbReference type="ARBA" id="ARBA00023015"/>
    </source>
</evidence>
<dbReference type="PANTHER" id="PTHR30154">
    <property type="entry name" value="LEUCINE-RESPONSIVE REGULATORY PROTEIN"/>
    <property type="match status" value="1"/>
</dbReference>
<evidence type="ECO:0000313" key="5">
    <source>
        <dbReference type="EMBL" id="SDO95545.1"/>
    </source>
</evidence>
<keyword evidence="3" id="KW-0804">Transcription</keyword>
<sequence>MDLVDRQLIDALRADGRASYAELARLVGLSSSAVHERVGKLESSGVITAYRAVVAPSAIGVGVTALVGIAPGENGRDEVIAAGLEAMPEVESCYSVAGDDAFIVTLRVSSVDELHACLGQLRGIDGVARTRTTVVLATRFEGRPASVVARAGTDIAD</sequence>
<dbReference type="SUPFAM" id="SSF54909">
    <property type="entry name" value="Dimeric alpha+beta barrel"/>
    <property type="match status" value="1"/>
</dbReference>
<dbReference type="Pfam" id="PF13404">
    <property type="entry name" value="HTH_AsnC-type"/>
    <property type="match status" value="1"/>
</dbReference>
<evidence type="ECO:0000313" key="6">
    <source>
        <dbReference type="Proteomes" id="UP000198741"/>
    </source>
</evidence>
<keyword evidence="2" id="KW-0238">DNA-binding</keyword>
<dbReference type="InterPro" id="IPR011008">
    <property type="entry name" value="Dimeric_a/b-barrel"/>
</dbReference>
<gene>
    <name evidence="5" type="ORF">SAMN04515671_2467</name>
</gene>
<organism evidence="5 6">
    <name type="scientific">Nakamurella panacisegetis</name>
    <dbReference type="NCBI Taxonomy" id="1090615"/>
    <lineage>
        <taxon>Bacteria</taxon>
        <taxon>Bacillati</taxon>
        <taxon>Actinomycetota</taxon>
        <taxon>Actinomycetes</taxon>
        <taxon>Nakamurellales</taxon>
        <taxon>Nakamurellaceae</taxon>
        <taxon>Nakamurella</taxon>
    </lineage>
</organism>
<dbReference type="AlphaFoldDB" id="A0A1H0NSV0"/>
<dbReference type="SMART" id="SM00344">
    <property type="entry name" value="HTH_ASNC"/>
    <property type="match status" value="1"/>
</dbReference>
<dbReference type="InterPro" id="IPR011991">
    <property type="entry name" value="ArsR-like_HTH"/>
</dbReference>
<dbReference type="PROSITE" id="PS00519">
    <property type="entry name" value="HTH_ASNC_1"/>
    <property type="match status" value="1"/>
</dbReference>
<dbReference type="GO" id="GO:0043200">
    <property type="term" value="P:response to amino acid"/>
    <property type="evidence" value="ECO:0007669"/>
    <property type="project" value="TreeGrafter"/>
</dbReference>